<proteinExistence type="evidence at transcript level"/>
<dbReference type="PANTHER" id="PTHR47890">
    <property type="entry name" value="LD24308P"/>
    <property type="match status" value="1"/>
</dbReference>
<sequence length="521" mass="58970">MKIVLYVLVLSSIVGLAQPILLLPLAKMLFDQVFGIMMFLGINTAIDSVWAQIFPTEDPIMTLRTKVMERFDGLTSHIQQAATITVQELNNYIEESQLLVPKIQQIDELLKKLNSEEEYIKKLRNQEGSFEKDTLRSFADGIISNHRESVTSRMAAIFNMVIGTPSSSGHNFIDLFMQSLERTKYHKVCHLQTSPQQAFLELFKIIMKAEMRTLELGNYAYAIKSMVSEPFENHTVEAYLLQDVFYNRTQYYAEVIQVNLHRLSSRFFVCDPKGRGSDTFKKFEKKTPLVSLKLQESDIAKGKVIVGLQLTTVFDVLTFQIKQAPLLGNFHVNASASEWIKIYDLYSVADNKTTVEPYHWKLMMKELTVPENTVLTGIGFGYDSKNQLDIKLKYTPVLNASTGELDVAASGWMAERHDPQRTKEFSKKVKPSTSCQVDSFPDALNGQCLQMKNLGSGNKGDWIPYVETQEVVPHPMMALSGAGLTHKGHDECGGFLAPVTLTISDYYTRSVGYEREFTLNI</sequence>
<dbReference type="EMBL" id="JI626242">
    <property type="protein sequence ID" value="AEB96477.1"/>
    <property type="molecule type" value="mRNA"/>
</dbReference>
<organism evidence="2">
    <name type="scientific">Simulium guianense</name>
    <name type="common">Black fly</name>
    <dbReference type="NCBI Taxonomy" id="445764"/>
    <lineage>
        <taxon>Eukaryota</taxon>
        <taxon>Metazoa</taxon>
        <taxon>Ecdysozoa</taxon>
        <taxon>Arthropoda</taxon>
        <taxon>Hexapoda</taxon>
        <taxon>Insecta</taxon>
        <taxon>Pterygota</taxon>
        <taxon>Neoptera</taxon>
        <taxon>Endopterygota</taxon>
        <taxon>Diptera</taxon>
        <taxon>Nematocera</taxon>
        <taxon>Chironomoidea</taxon>
        <taxon>Simuliidae</taxon>
        <taxon>Simulium</taxon>
    </lineage>
</organism>
<dbReference type="InterPro" id="IPR032062">
    <property type="entry name" value="DUF4803"/>
</dbReference>
<protein>
    <submittedName>
        <fullName evidence="2">Hypothetical conserved secreted protein</fullName>
    </submittedName>
</protein>
<evidence type="ECO:0000256" key="1">
    <source>
        <dbReference type="SAM" id="Phobius"/>
    </source>
</evidence>
<dbReference type="Pfam" id="PF16061">
    <property type="entry name" value="DUF4803"/>
    <property type="match status" value="1"/>
</dbReference>
<feature type="transmembrane region" description="Helical" evidence="1">
    <location>
        <begin position="33"/>
        <end position="54"/>
    </location>
</feature>
<keyword evidence="1" id="KW-1133">Transmembrane helix</keyword>
<evidence type="ECO:0000313" key="2">
    <source>
        <dbReference type="EMBL" id="AEB96477.1"/>
    </source>
</evidence>
<dbReference type="PANTHER" id="PTHR47890:SF1">
    <property type="entry name" value="LD24308P"/>
    <property type="match status" value="1"/>
</dbReference>
<reference evidence="2" key="1">
    <citation type="journal article" date="2011" name="BMC Genomics">
        <title>An insight into the sialome of Simulium guianense (DIPTERA:SIMulIIDAE), the main vector of River Blindness Disease in Brazil.</title>
        <authorList>
            <person name="Chagas A.C."/>
            <person name="Calvo E."/>
            <person name="Pimenta P.F."/>
            <person name="Ribeiro J.M."/>
        </authorList>
    </citation>
    <scope>NUCLEOTIDE SEQUENCE</scope>
    <source>
        <tissue evidence="2">Salivary gland</tissue>
    </source>
</reference>
<name>F5GTS9_SIMGU</name>
<keyword evidence="1" id="KW-0812">Transmembrane</keyword>
<dbReference type="AlphaFoldDB" id="F5GTS9"/>
<keyword evidence="1" id="KW-0472">Membrane</keyword>
<accession>F5GTS9</accession>